<evidence type="ECO:0000259" key="2">
    <source>
        <dbReference type="Pfam" id="PF00501"/>
    </source>
</evidence>
<dbReference type="PANTHER" id="PTHR43767:SF1">
    <property type="entry name" value="NONRIBOSOMAL PEPTIDE SYNTHASE PES1 (EUROFUNG)-RELATED"/>
    <property type="match status" value="1"/>
</dbReference>
<dbReference type="InterPro" id="IPR050237">
    <property type="entry name" value="ATP-dep_AMP-bd_enzyme"/>
</dbReference>
<dbReference type="Pfam" id="PF00501">
    <property type="entry name" value="AMP-binding"/>
    <property type="match status" value="1"/>
</dbReference>
<keyword evidence="5" id="KW-1185">Reference proteome</keyword>
<protein>
    <submittedName>
        <fullName evidence="4">AMP-binding protein</fullName>
    </submittedName>
</protein>
<evidence type="ECO:0000256" key="1">
    <source>
        <dbReference type="SAM" id="MobiDB-lite"/>
    </source>
</evidence>
<feature type="region of interest" description="Disordered" evidence="1">
    <location>
        <begin position="512"/>
        <end position="533"/>
    </location>
</feature>
<feature type="compositionally biased region" description="Basic residues" evidence="1">
    <location>
        <begin position="523"/>
        <end position="533"/>
    </location>
</feature>
<evidence type="ECO:0000313" key="5">
    <source>
        <dbReference type="Proteomes" id="UP001237105"/>
    </source>
</evidence>
<proteinExistence type="predicted"/>
<dbReference type="RefSeq" id="WP_282535490.1">
    <property type="nucleotide sequence ID" value="NZ_JASCIS010000011.1"/>
</dbReference>
<accession>A0ABT6SVF3</accession>
<dbReference type="InterPro" id="IPR045851">
    <property type="entry name" value="AMP-bd_C_sf"/>
</dbReference>
<feature type="domain" description="AMP-binding enzyme C-terminal" evidence="3">
    <location>
        <begin position="433"/>
        <end position="508"/>
    </location>
</feature>
<comment type="caution">
    <text evidence="4">The sequence shown here is derived from an EMBL/GenBank/DDBJ whole genome shotgun (WGS) entry which is preliminary data.</text>
</comment>
<dbReference type="PROSITE" id="PS00455">
    <property type="entry name" value="AMP_BINDING"/>
    <property type="match status" value="1"/>
</dbReference>
<organism evidence="4 5">
    <name type="scientific">Streptomyces luteolus</name>
    <dbReference type="NCBI Taxonomy" id="3043615"/>
    <lineage>
        <taxon>Bacteria</taxon>
        <taxon>Bacillati</taxon>
        <taxon>Actinomycetota</taxon>
        <taxon>Actinomycetes</taxon>
        <taxon>Kitasatosporales</taxon>
        <taxon>Streptomycetaceae</taxon>
        <taxon>Streptomyces</taxon>
    </lineage>
</organism>
<dbReference type="Gene3D" id="3.40.50.980">
    <property type="match status" value="2"/>
</dbReference>
<dbReference type="Gene3D" id="3.30.300.30">
    <property type="match status" value="1"/>
</dbReference>
<dbReference type="InterPro" id="IPR020845">
    <property type="entry name" value="AMP-binding_CS"/>
</dbReference>
<dbReference type="Gene3D" id="2.30.38.10">
    <property type="entry name" value="Luciferase, Domain 3"/>
    <property type="match status" value="1"/>
</dbReference>
<feature type="domain" description="AMP-dependent synthetase/ligase" evidence="2">
    <location>
        <begin position="15"/>
        <end position="376"/>
    </location>
</feature>
<gene>
    <name evidence="4" type="ORF">QIT00_13585</name>
</gene>
<reference evidence="4 5" key="1">
    <citation type="submission" date="2023-05" db="EMBL/GenBank/DDBJ databases">
        <title>Draft genome sequence of Streptomyces sp. B-S-A12 isolated from a cave soil in Thailand.</title>
        <authorList>
            <person name="Chamroensaksri N."/>
            <person name="Muangham S."/>
        </authorList>
    </citation>
    <scope>NUCLEOTIDE SEQUENCE [LARGE SCALE GENOMIC DNA]</scope>
    <source>
        <strain evidence="4 5">B-S-A12</strain>
    </source>
</reference>
<sequence>MLGPPPGALLADLLRDQARRGPDRPALVSNGQVTTYRELDSRVDRIAARLRRLRIGAGDRVVVQLPNGTEFMLLLFAFFRLGVIPVLALPVHRKNEIHNVCGIAGAVGIVIPRRRAGFDFRAMAEAVRADNPTLREIVTADDVCDVPDALPVAGGPRPTVGPAPAGIGLLLLSGGTTGAPKLIPRTHRDYALNVVESARLCGLDEHTVYLAALPAAHNFALGCPGVLGTLAVGGKVVLAPDPSPDEAFQLIEQERVTVTALTPPLLQLWLAEAGRTRADLTSLRLLQVGGAPLSRKHAERVRPELGCRLQQVFGMAEGLLSFTRPDDPEEIVVSTQGRPLLAEDEIRVVDREGRDVAVGEAGELLARGPYTVRGYYRAPGSGPAPESDATAFTPDGYYRTGDLVRLTGTGHLVVEGRLKDAVNRGGEKVPAVEVEDHLLAHPLVAQAAVVGVPDELLGERTCAFVVPRTRPPRLPEIAAFLRDRGLAAYKLPDRLEIVADLPRTGVGKVDKHGLAARLERPASRKHQKSRELA</sequence>
<dbReference type="InterPro" id="IPR025110">
    <property type="entry name" value="AMP-bd_C"/>
</dbReference>
<dbReference type="PANTHER" id="PTHR43767">
    <property type="entry name" value="LONG-CHAIN-FATTY-ACID--COA LIGASE"/>
    <property type="match status" value="1"/>
</dbReference>
<evidence type="ECO:0000259" key="3">
    <source>
        <dbReference type="Pfam" id="PF13193"/>
    </source>
</evidence>
<dbReference type="InterPro" id="IPR000873">
    <property type="entry name" value="AMP-dep_synth/lig_dom"/>
</dbReference>
<dbReference type="EMBL" id="JASCIS010000011">
    <property type="protein sequence ID" value="MDI3419579.1"/>
    <property type="molecule type" value="Genomic_DNA"/>
</dbReference>
<dbReference type="Pfam" id="PF13193">
    <property type="entry name" value="AMP-binding_C"/>
    <property type="match status" value="1"/>
</dbReference>
<name>A0ABT6SVF3_9ACTN</name>
<feature type="compositionally biased region" description="Basic and acidic residues" evidence="1">
    <location>
        <begin position="512"/>
        <end position="522"/>
    </location>
</feature>
<evidence type="ECO:0000313" key="4">
    <source>
        <dbReference type="EMBL" id="MDI3419579.1"/>
    </source>
</evidence>
<dbReference type="Proteomes" id="UP001237105">
    <property type="component" value="Unassembled WGS sequence"/>
</dbReference>
<dbReference type="SUPFAM" id="SSF56801">
    <property type="entry name" value="Acetyl-CoA synthetase-like"/>
    <property type="match status" value="1"/>
</dbReference>